<keyword evidence="2" id="KW-1185">Reference proteome</keyword>
<organism evidence="1 2">
    <name type="scientific">Trypanosoma congolense (strain IL3000)</name>
    <dbReference type="NCBI Taxonomy" id="1068625"/>
    <lineage>
        <taxon>Eukaryota</taxon>
        <taxon>Discoba</taxon>
        <taxon>Euglenozoa</taxon>
        <taxon>Kinetoplastea</taxon>
        <taxon>Metakinetoplastina</taxon>
        <taxon>Trypanosomatida</taxon>
        <taxon>Trypanosomatidae</taxon>
        <taxon>Trypanosoma</taxon>
        <taxon>Nannomonas</taxon>
    </lineage>
</organism>
<sequence length="99" mass="11223">MQSRSSRANTRFITLRSVWLSLEGLNSDMLFAGLFGWKSRMMRLCYTFLEHDPSSDRDGIVSMHAFCRASTIASGPHTAFHRCLQRCSTTAHAVQHQAM</sequence>
<dbReference type="Proteomes" id="UP000000702">
    <property type="component" value="Unassembled WGS sequence"/>
</dbReference>
<accession>F9WDF5</accession>
<evidence type="ECO:0000313" key="2">
    <source>
        <dbReference type="Proteomes" id="UP000000702"/>
    </source>
</evidence>
<name>F9WDF5_TRYCI</name>
<dbReference type="EMBL" id="CAEQ01001863">
    <property type="protein sequence ID" value="CCD15308.1"/>
    <property type="molecule type" value="Genomic_DNA"/>
</dbReference>
<reference evidence="1 2" key="2">
    <citation type="journal article" date="2012" name="Proc. Natl. Acad. Sci. U.S.A.">
        <title>Antigenic diversity is generated by distinct evolutionary mechanisms in African trypanosome species.</title>
        <authorList>
            <person name="Jackson A.P."/>
            <person name="Berry A."/>
            <person name="Aslett M."/>
            <person name="Allison H.C."/>
            <person name="Burton P."/>
            <person name="Vavrova-Anderson J."/>
            <person name="Brown R."/>
            <person name="Browne H."/>
            <person name="Corton N."/>
            <person name="Hauser H."/>
            <person name="Gamble J."/>
            <person name="Gilderthorp R."/>
            <person name="Marcello L."/>
            <person name="McQuillan J."/>
            <person name="Otto T.D."/>
            <person name="Quail M.A."/>
            <person name="Sanders M.J."/>
            <person name="van Tonder A."/>
            <person name="Ginger M.L."/>
            <person name="Field M.C."/>
            <person name="Barry J.D."/>
            <person name="Hertz-Fowler C."/>
            <person name="Berriman M."/>
        </authorList>
    </citation>
    <scope>NUCLEOTIDE SEQUENCE [LARGE SCALE GENOMIC DNA]</scope>
    <source>
        <strain evidence="1 2">IL3000</strain>
    </source>
</reference>
<gene>
    <name evidence="1" type="ORF">TCIL3000_0_58390</name>
</gene>
<proteinExistence type="predicted"/>
<dbReference type="AlphaFoldDB" id="F9WDF5"/>
<reference evidence="2" key="1">
    <citation type="submission" date="2011-07" db="EMBL/GenBank/DDBJ databases">
        <title>Divergent evolution of antigenic variation in African trypanosomes.</title>
        <authorList>
            <person name="Jackson A.P."/>
            <person name="Berry A."/>
            <person name="Allison H.C."/>
            <person name="Burton P."/>
            <person name="Anderson J."/>
            <person name="Aslett M."/>
            <person name="Brown R."/>
            <person name="Corton N."/>
            <person name="Harris D."/>
            <person name="Hauser H."/>
            <person name="Gamble J."/>
            <person name="Gilderthorp R."/>
            <person name="McQuillan J."/>
            <person name="Quail M.A."/>
            <person name="Sanders M."/>
            <person name="Van Tonder A."/>
            <person name="Ginger M.L."/>
            <person name="Donelson J.E."/>
            <person name="Field M.C."/>
            <person name="Barry J.D."/>
            <person name="Berriman M."/>
            <person name="Hertz-Fowler C."/>
        </authorList>
    </citation>
    <scope>NUCLEOTIDE SEQUENCE [LARGE SCALE GENOMIC DNA]</scope>
    <source>
        <strain evidence="2">IL3000</strain>
    </source>
</reference>
<comment type="caution">
    <text evidence="1">The sequence shown here is derived from an EMBL/GenBank/DDBJ whole genome shotgun (WGS) entry which is preliminary data.</text>
</comment>
<evidence type="ECO:0000313" key="1">
    <source>
        <dbReference type="EMBL" id="CCD15308.1"/>
    </source>
</evidence>
<protein>
    <submittedName>
        <fullName evidence="1">Uncharacterized protein</fullName>
    </submittedName>
</protein>